<dbReference type="PANTHER" id="PTHR33833:SF3">
    <property type="entry name" value="YCF49-LIKE PROTEIN"/>
    <property type="match status" value="1"/>
</dbReference>
<organism evidence="2 3">
    <name type="scientific">Tribonema minus</name>
    <dbReference type="NCBI Taxonomy" id="303371"/>
    <lineage>
        <taxon>Eukaryota</taxon>
        <taxon>Sar</taxon>
        <taxon>Stramenopiles</taxon>
        <taxon>Ochrophyta</taxon>
        <taxon>PX clade</taxon>
        <taxon>Xanthophyceae</taxon>
        <taxon>Tribonematales</taxon>
        <taxon>Tribonemataceae</taxon>
        <taxon>Tribonema</taxon>
    </lineage>
</organism>
<evidence type="ECO:0000256" key="1">
    <source>
        <dbReference type="SAM" id="Phobius"/>
    </source>
</evidence>
<keyword evidence="1" id="KW-1133">Transmembrane helix</keyword>
<keyword evidence="3" id="KW-1185">Reference proteome</keyword>
<dbReference type="Proteomes" id="UP000664859">
    <property type="component" value="Unassembled WGS sequence"/>
</dbReference>
<dbReference type="EMBL" id="JAFCMP010000515">
    <property type="protein sequence ID" value="KAG5178441.1"/>
    <property type="molecule type" value="Genomic_DNA"/>
</dbReference>
<evidence type="ECO:0000313" key="3">
    <source>
        <dbReference type="Proteomes" id="UP000664859"/>
    </source>
</evidence>
<evidence type="ECO:0000313" key="2">
    <source>
        <dbReference type="EMBL" id="KAG5178441.1"/>
    </source>
</evidence>
<dbReference type="Pfam" id="PF10693">
    <property type="entry name" value="DUF2499"/>
    <property type="match status" value="1"/>
</dbReference>
<protein>
    <submittedName>
        <fullName evidence="2">Uncharacterized protein</fullName>
    </submittedName>
</protein>
<name>A0A835YN17_9STRA</name>
<proteinExistence type="predicted"/>
<keyword evidence="1" id="KW-0472">Membrane</keyword>
<dbReference type="InterPro" id="IPR019634">
    <property type="entry name" value="Uncharacterised_Ycf49"/>
</dbReference>
<comment type="caution">
    <text evidence="2">The sequence shown here is derived from an EMBL/GenBank/DDBJ whole genome shotgun (WGS) entry which is preliminary data.</text>
</comment>
<dbReference type="OrthoDB" id="196633at2759"/>
<keyword evidence="1" id="KW-0812">Transmembrane</keyword>
<feature type="transmembrane region" description="Helical" evidence="1">
    <location>
        <begin position="35"/>
        <end position="57"/>
    </location>
</feature>
<dbReference type="PANTHER" id="PTHR33833">
    <property type="entry name" value="NUCLEOLAR-LIKE PROTEIN-RELATED"/>
    <property type="match status" value="1"/>
</dbReference>
<accession>A0A835YN17</accession>
<gene>
    <name evidence="2" type="ORF">JKP88DRAFT_264652</name>
</gene>
<dbReference type="AlphaFoldDB" id="A0A835YN17"/>
<feature type="transmembrane region" description="Helical" evidence="1">
    <location>
        <begin position="69"/>
        <end position="90"/>
    </location>
</feature>
<sequence length="211" mass="22543">MRLETGAAATVLATALAVAPMLVALHPEPANALSWPTWMVHVSSIIEWLVAMAYIWRYAAVSGLQQWKGLTWGMLPLHTSGLCACTYHILYNSPDVVGLVALQAGLTCFGNATMAAATYRIWQAGKAGDLQAGESVTADPSEANDATFYGQLVAMTVIGAALVKWGELLVDFPFEPSYAAAAALIFGPTAVNVYKWYERSQKPDSAVTGLF</sequence>
<reference evidence="2" key="1">
    <citation type="submission" date="2021-02" db="EMBL/GenBank/DDBJ databases">
        <title>First Annotated Genome of the Yellow-green Alga Tribonema minus.</title>
        <authorList>
            <person name="Mahan K.M."/>
        </authorList>
    </citation>
    <scope>NUCLEOTIDE SEQUENCE</scope>
    <source>
        <strain evidence="2">UTEX B ZZ1240</strain>
    </source>
</reference>
<feature type="transmembrane region" description="Helical" evidence="1">
    <location>
        <begin position="96"/>
        <end position="117"/>
    </location>
</feature>